<evidence type="ECO:0000256" key="8">
    <source>
        <dbReference type="ARBA" id="ARBA00022777"/>
    </source>
</evidence>
<accession>A0ABU0YJX2</accession>
<dbReference type="Pfam" id="PF00672">
    <property type="entry name" value="HAMP"/>
    <property type="match status" value="1"/>
</dbReference>
<proteinExistence type="predicted"/>
<evidence type="ECO:0000313" key="19">
    <source>
        <dbReference type="Proteomes" id="UP001230156"/>
    </source>
</evidence>
<protein>
    <recommendedName>
        <fullName evidence="13">Nitrogen regulation protein</fullName>
        <ecNumber evidence="13">2.7.13.3</ecNumber>
    </recommendedName>
</protein>
<dbReference type="PIRSF" id="PIRSF037532">
    <property type="entry name" value="STHK_NtrY"/>
    <property type="match status" value="1"/>
</dbReference>
<dbReference type="PROSITE" id="PS50885">
    <property type="entry name" value="HAMP"/>
    <property type="match status" value="1"/>
</dbReference>
<evidence type="ECO:0000256" key="7">
    <source>
        <dbReference type="ARBA" id="ARBA00022741"/>
    </source>
</evidence>
<keyword evidence="7 13" id="KW-0547">Nucleotide-binding</keyword>
<evidence type="ECO:0000256" key="1">
    <source>
        <dbReference type="ARBA" id="ARBA00000085"/>
    </source>
</evidence>
<dbReference type="InterPro" id="IPR035965">
    <property type="entry name" value="PAS-like_dom_sf"/>
</dbReference>
<dbReference type="Pfam" id="PF02518">
    <property type="entry name" value="HATPase_c"/>
    <property type="match status" value="1"/>
</dbReference>
<evidence type="ECO:0000256" key="4">
    <source>
        <dbReference type="ARBA" id="ARBA00022553"/>
    </source>
</evidence>
<dbReference type="InterPro" id="IPR003661">
    <property type="entry name" value="HisK_dim/P_dom"/>
</dbReference>
<evidence type="ECO:0000256" key="10">
    <source>
        <dbReference type="ARBA" id="ARBA00022989"/>
    </source>
</evidence>
<dbReference type="InterPro" id="IPR017232">
    <property type="entry name" value="NtrY"/>
</dbReference>
<dbReference type="SUPFAM" id="SSF158472">
    <property type="entry name" value="HAMP domain-like"/>
    <property type="match status" value="1"/>
</dbReference>
<comment type="subcellular location">
    <subcellularLocation>
        <location evidence="2 13">Cell membrane</location>
        <topology evidence="2 13">Multi-pass membrane protein</topology>
    </subcellularLocation>
</comment>
<keyword evidence="4" id="KW-0597">Phosphoprotein</keyword>
<dbReference type="InterPro" id="IPR045671">
    <property type="entry name" value="NtrY-like_N"/>
</dbReference>
<dbReference type="SMART" id="SM00388">
    <property type="entry name" value="HisKA"/>
    <property type="match status" value="1"/>
</dbReference>
<dbReference type="Pfam" id="PF00512">
    <property type="entry name" value="HisKA"/>
    <property type="match status" value="1"/>
</dbReference>
<dbReference type="Proteomes" id="UP001230156">
    <property type="component" value="Unassembled WGS sequence"/>
</dbReference>
<dbReference type="PANTHER" id="PTHR43065">
    <property type="entry name" value="SENSOR HISTIDINE KINASE"/>
    <property type="match status" value="1"/>
</dbReference>
<evidence type="ECO:0000259" key="15">
    <source>
        <dbReference type="PROSITE" id="PS50109"/>
    </source>
</evidence>
<gene>
    <name evidence="18" type="ORF">Q8A70_10090</name>
</gene>
<reference evidence="19" key="1">
    <citation type="submission" date="2023-08" db="EMBL/GenBank/DDBJ databases">
        <title>Rhodospirillaceae gen. nov., a novel taxon isolated from the Yangtze River Yuezi River estuary sludge.</title>
        <authorList>
            <person name="Ruan L."/>
        </authorList>
    </citation>
    <scope>NUCLEOTIDE SEQUENCE [LARGE SCALE GENOMIC DNA]</scope>
    <source>
        <strain evidence="19">R-7</strain>
    </source>
</reference>
<dbReference type="Gene3D" id="6.10.340.10">
    <property type="match status" value="1"/>
</dbReference>
<feature type="transmembrane region" description="Helical" evidence="14">
    <location>
        <begin position="46"/>
        <end position="66"/>
    </location>
</feature>
<dbReference type="CDD" id="cd06225">
    <property type="entry name" value="HAMP"/>
    <property type="match status" value="1"/>
</dbReference>
<feature type="domain" description="PAS" evidence="16">
    <location>
        <begin position="376"/>
        <end position="429"/>
    </location>
</feature>
<keyword evidence="5 13" id="KW-0808">Transferase</keyword>
<dbReference type="PROSITE" id="PS50112">
    <property type="entry name" value="PAS"/>
    <property type="match status" value="1"/>
</dbReference>
<dbReference type="InterPro" id="IPR004358">
    <property type="entry name" value="Sig_transdc_His_kin-like_C"/>
</dbReference>
<dbReference type="PROSITE" id="PS50109">
    <property type="entry name" value="HIS_KIN"/>
    <property type="match status" value="1"/>
</dbReference>
<dbReference type="PROSITE" id="PS51257">
    <property type="entry name" value="PROKAR_LIPOPROTEIN"/>
    <property type="match status" value="1"/>
</dbReference>
<dbReference type="GO" id="GO:0016301">
    <property type="term" value="F:kinase activity"/>
    <property type="evidence" value="ECO:0007669"/>
    <property type="project" value="UniProtKB-KW"/>
</dbReference>
<feature type="transmembrane region" description="Helical" evidence="14">
    <location>
        <begin position="285"/>
        <end position="310"/>
    </location>
</feature>
<comment type="catalytic activity">
    <reaction evidence="1 13">
        <text>ATP + protein L-histidine = ADP + protein N-phospho-L-histidine.</text>
        <dbReference type="EC" id="2.7.13.3"/>
    </reaction>
</comment>
<dbReference type="SUPFAM" id="SSF55785">
    <property type="entry name" value="PYP-like sensor domain (PAS domain)"/>
    <property type="match status" value="1"/>
</dbReference>
<name>A0ABU0YJX2_9PROT</name>
<keyword evidence="11 13" id="KW-0902">Two-component regulatory system</keyword>
<dbReference type="InterPro" id="IPR003660">
    <property type="entry name" value="HAMP_dom"/>
</dbReference>
<dbReference type="Pfam" id="PF00989">
    <property type="entry name" value="PAS"/>
    <property type="match status" value="1"/>
</dbReference>
<dbReference type="InterPro" id="IPR013767">
    <property type="entry name" value="PAS_fold"/>
</dbReference>
<evidence type="ECO:0000256" key="14">
    <source>
        <dbReference type="SAM" id="Phobius"/>
    </source>
</evidence>
<dbReference type="CDD" id="cd00130">
    <property type="entry name" value="PAS"/>
    <property type="match status" value="1"/>
</dbReference>
<sequence>MLARIAATSVERRLAAVLMALGSACAIATCYALFHSWNSQVVAERVTTYLLTTDVAITLVLAGIVIRRLFMLWLSRRRGQTGAKLHARLVMLFALIAVIPTVVVSTFSTAFLNRGLDSWFSQRIQDAVGSSVIMVESYQAEERSQVRREATEIVRVLQNSGVLESGDQAALNNVIGREVWNRNLTQALIITRLGQVKAGGGRFGPNLLQRSDLSATIFDKADLGAVEVDHTQSGTRALVALGPASGLYLYVGKAFDPRISIAIEQNRNAVQLYHQIENARSKLQITVGLIFAVLALLVLTAAIWVAIVYATQLVKPISRLASAAEQIGGGDLSARVKIGLAEDDLSALSRTFNVMAIQLQSQQHALIAANRQSDERRRFTELVLSGVSAGVIGLADDGTINLPNRSASELLGVNLQNLIGQPLAVISPEMAEIVEKARSRNSGTADGQILFSHGTVTRTFHVRVVSEAEEEGRTKLVVTFDDVSELLSAQRKAAWSDIARRIAHEIKNPLTPIQLSAERLKRKYLRQITDDPDTFTACTDTIVRQVGDIGRMVDEFSAFARMPAPALRPEDAAELAKQAAFLQQNAHPAIHYRLDIPTAPVELVCDASQFNRAITNLMKNAAESIGDRLEEQASRGDTDLTPGEIHLWMKPMHDRLLIGIDDNGRGLPEHNRDRLTEPYVTTRSKGTGLGLAIVKKILEDHGGTLSLSDRDGGGASVLVTFPLDAAAANVADSGRAHAAAGTA</sequence>
<keyword evidence="9 13" id="KW-0067">ATP-binding</keyword>
<evidence type="ECO:0000256" key="2">
    <source>
        <dbReference type="ARBA" id="ARBA00004651"/>
    </source>
</evidence>
<keyword evidence="3 13" id="KW-1003">Cell membrane</keyword>
<evidence type="ECO:0000313" key="18">
    <source>
        <dbReference type="EMBL" id="MDQ7248017.1"/>
    </source>
</evidence>
<keyword evidence="12 13" id="KW-0472">Membrane</keyword>
<keyword evidence="19" id="KW-1185">Reference proteome</keyword>
<evidence type="ECO:0000259" key="16">
    <source>
        <dbReference type="PROSITE" id="PS50112"/>
    </source>
</evidence>
<dbReference type="InterPro" id="IPR005467">
    <property type="entry name" value="His_kinase_dom"/>
</dbReference>
<feature type="domain" description="HAMP" evidence="17">
    <location>
        <begin position="311"/>
        <end position="364"/>
    </location>
</feature>
<evidence type="ECO:0000256" key="9">
    <source>
        <dbReference type="ARBA" id="ARBA00022840"/>
    </source>
</evidence>
<keyword evidence="6 13" id="KW-0812">Transmembrane</keyword>
<feature type="transmembrane region" description="Helical" evidence="14">
    <location>
        <begin position="14"/>
        <end position="34"/>
    </location>
</feature>
<dbReference type="EMBL" id="JAUYVI010000003">
    <property type="protein sequence ID" value="MDQ7248017.1"/>
    <property type="molecule type" value="Genomic_DNA"/>
</dbReference>
<evidence type="ECO:0000256" key="5">
    <source>
        <dbReference type="ARBA" id="ARBA00022679"/>
    </source>
</evidence>
<evidence type="ECO:0000256" key="13">
    <source>
        <dbReference type="PIRNR" id="PIRNR037532"/>
    </source>
</evidence>
<dbReference type="SUPFAM" id="SSF55874">
    <property type="entry name" value="ATPase domain of HSP90 chaperone/DNA topoisomerase II/histidine kinase"/>
    <property type="match status" value="1"/>
</dbReference>
<dbReference type="InterPro" id="IPR000014">
    <property type="entry name" value="PAS"/>
</dbReference>
<feature type="domain" description="Histidine kinase" evidence="15">
    <location>
        <begin position="501"/>
        <end position="725"/>
    </location>
</feature>
<comment type="caution">
    <text evidence="18">The sequence shown here is derived from an EMBL/GenBank/DDBJ whole genome shotgun (WGS) entry which is preliminary data.</text>
</comment>
<evidence type="ECO:0000256" key="6">
    <source>
        <dbReference type="ARBA" id="ARBA00022692"/>
    </source>
</evidence>
<organism evidence="18 19">
    <name type="scientific">Dongia sedimenti</name>
    <dbReference type="NCBI Taxonomy" id="3064282"/>
    <lineage>
        <taxon>Bacteria</taxon>
        <taxon>Pseudomonadati</taxon>
        <taxon>Pseudomonadota</taxon>
        <taxon>Alphaproteobacteria</taxon>
        <taxon>Rhodospirillales</taxon>
        <taxon>Dongiaceae</taxon>
        <taxon>Dongia</taxon>
    </lineage>
</organism>
<dbReference type="CDD" id="cd00082">
    <property type="entry name" value="HisKA"/>
    <property type="match status" value="1"/>
</dbReference>
<dbReference type="InterPro" id="IPR036890">
    <property type="entry name" value="HATPase_C_sf"/>
</dbReference>
<dbReference type="EC" id="2.7.13.3" evidence="13"/>
<dbReference type="Gene3D" id="1.10.287.130">
    <property type="match status" value="1"/>
</dbReference>
<keyword evidence="10 14" id="KW-1133">Transmembrane helix</keyword>
<keyword evidence="8 13" id="KW-0418">Kinase</keyword>
<keyword evidence="13" id="KW-0535">Nitrogen fixation</keyword>
<dbReference type="Gene3D" id="3.30.450.20">
    <property type="entry name" value="PAS domain"/>
    <property type="match status" value="1"/>
</dbReference>
<evidence type="ECO:0000256" key="3">
    <source>
        <dbReference type="ARBA" id="ARBA00022475"/>
    </source>
</evidence>
<evidence type="ECO:0000259" key="17">
    <source>
        <dbReference type="PROSITE" id="PS50885"/>
    </source>
</evidence>
<dbReference type="InterPro" id="IPR003594">
    <property type="entry name" value="HATPase_dom"/>
</dbReference>
<feature type="transmembrane region" description="Helical" evidence="14">
    <location>
        <begin position="87"/>
        <end position="112"/>
    </location>
</feature>
<dbReference type="SUPFAM" id="SSF47384">
    <property type="entry name" value="Homodimeric domain of signal transducing histidine kinase"/>
    <property type="match status" value="1"/>
</dbReference>
<dbReference type="Gene3D" id="3.30.565.10">
    <property type="entry name" value="Histidine kinase-like ATPase, C-terminal domain"/>
    <property type="match status" value="1"/>
</dbReference>
<evidence type="ECO:0000256" key="11">
    <source>
        <dbReference type="ARBA" id="ARBA00023012"/>
    </source>
</evidence>
<dbReference type="PRINTS" id="PR00344">
    <property type="entry name" value="BCTRLSENSOR"/>
</dbReference>
<dbReference type="SMART" id="SM00387">
    <property type="entry name" value="HATPase_c"/>
    <property type="match status" value="1"/>
</dbReference>
<dbReference type="SMART" id="SM00304">
    <property type="entry name" value="HAMP"/>
    <property type="match status" value="1"/>
</dbReference>
<evidence type="ECO:0000256" key="12">
    <source>
        <dbReference type="ARBA" id="ARBA00023136"/>
    </source>
</evidence>
<dbReference type="InterPro" id="IPR036097">
    <property type="entry name" value="HisK_dim/P_sf"/>
</dbReference>
<dbReference type="PANTHER" id="PTHR43065:SF10">
    <property type="entry name" value="PEROXIDE STRESS-ACTIVATED HISTIDINE KINASE MAK3"/>
    <property type="match status" value="1"/>
</dbReference>
<dbReference type="RefSeq" id="WP_379955461.1">
    <property type="nucleotide sequence ID" value="NZ_JAUYVI010000003.1"/>
</dbReference>
<dbReference type="Pfam" id="PF19312">
    <property type="entry name" value="NtrY_N"/>
    <property type="match status" value="1"/>
</dbReference>